<dbReference type="SUPFAM" id="SSF49899">
    <property type="entry name" value="Concanavalin A-like lectins/glucanases"/>
    <property type="match status" value="1"/>
</dbReference>
<evidence type="ECO:0000259" key="4">
    <source>
        <dbReference type="PROSITE" id="PS50060"/>
    </source>
</evidence>
<evidence type="ECO:0000313" key="5">
    <source>
        <dbReference type="EMBL" id="CAF1544213.1"/>
    </source>
</evidence>
<dbReference type="InterPro" id="IPR013320">
    <property type="entry name" value="ConA-like_dom_sf"/>
</dbReference>
<dbReference type="AlphaFoldDB" id="A0A815WRL4"/>
<dbReference type="InterPro" id="IPR000998">
    <property type="entry name" value="MAM_dom"/>
</dbReference>
<dbReference type="PROSITE" id="PS50060">
    <property type="entry name" value="MAM_2"/>
    <property type="match status" value="2"/>
</dbReference>
<feature type="signal peptide" evidence="3">
    <location>
        <begin position="1"/>
        <end position="21"/>
    </location>
</feature>
<evidence type="ECO:0000256" key="1">
    <source>
        <dbReference type="SAM" id="MobiDB-lite"/>
    </source>
</evidence>
<proteinExistence type="predicted"/>
<accession>A0A815WRL4</accession>
<dbReference type="GO" id="GO:0016020">
    <property type="term" value="C:membrane"/>
    <property type="evidence" value="ECO:0007669"/>
    <property type="project" value="InterPro"/>
</dbReference>
<feature type="chain" id="PRO_5032890661" description="MAM domain-containing protein" evidence="3">
    <location>
        <begin position="22"/>
        <end position="637"/>
    </location>
</feature>
<feature type="compositionally biased region" description="Polar residues" evidence="1">
    <location>
        <begin position="336"/>
        <end position="347"/>
    </location>
</feature>
<dbReference type="EMBL" id="CAJNOR010005082">
    <property type="protein sequence ID" value="CAF1544213.1"/>
    <property type="molecule type" value="Genomic_DNA"/>
</dbReference>
<keyword evidence="2" id="KW-1133">Transmembrane helix</keyword>
<feature type="domain" description="MAM" evidence="4">
    <location>
        <begin position="146"/>
        <end position="238"/>
    </location>
</feature>
<keyword evidence="2" id="KW-0472">Membrane</keyword>
<keyword evidence="2" id="KW-0812">Transmembrane</keyword>
<keyword evidence="6" id="KW-1185">Reference proteome</keyword>
<dbReference type="Proteomes" id="UP000663828">
    <property type="component" value="Unassembled WGS sequence"/>
</dbReference>
<feature type="region of interest" description="Disordered" evidence="1">
    <location>
        <begin position="336"/>
        <end position="358"/>
    </location>
</feature>
<evidence type="ECO:0000256" key="3">
    <source>
        <dbReference type="SAM" id="SignalP"/>
    </source>
</evidence>
<name>A0A815WRL4_ADIRI</name>
<evidence type="ECO:0000256" key="2">
    <source>
        <dbReference type="SAM" id="Phobius"/>
    </source>
</evidence>
<dbReference type="Gene3D" id="2.60.120.200">
    <property type="match status" value="1"/>
</dbReference>
<comment type="caution">
    <text evidence="5">The sequence shown here is derived from an EMBL/GenBank/DDBJ whole genome shotgun (WGS) entry which is preliminary data.</text>
</comment>
<dbReference type="Pfam" id="PF00629">
    <property type="entry name" value="MAM"/>
    <property type="match status" value="1"/>
</dbReference>
<organism evidence="5 6">
    <name type="scientific">Adineta ricciae</name>
    <name type="common">Rotifer</name>
    <dbReference type="NCBI Taxonomy" id="249248"/>
    <lineage>
        <taxon>Eukaryota</taxon>
        <taxon>Metazoa</taxon>
        <taxon>Spiralia</taxon>
        <taxon>Gnathifera</taxon>
        <taxon>Rotifera</taxon>
        <taxon>Eurotatoria</taxon>
        <taxon>Bdelloidea</taxon>
        <taxon>Adinetida</taxon>
        <taxon>Adinetidae</taxon>
        <taxon>Adineta</taxon>
    </lineage>
</organism>
<keyword evidence="3" id="KW-0732">Signal</keyword>
<feature type="transmembrane region" description="Helical" evidence="2">
    <location>
        <begin position="577"/>
        <end position="603"/>
    </location>
</feature>
<feature type="domain" description="MAM" evidence="4">
    <location>
        <begin position="315"/>
        <end position="544"/>
    </location>
</feature>
<evidence type="ECO:0000313" key="6">
    <source>
        <dbReference type="Proteomes" id="UP000663828"/>
    </source>
</evidence>
<sequence>MMLKFELVCLLKLCLVSMIQSQKYLECTFDRGDLPCKLIPVGMNPPLQTISYITVDDPSVKLSMPLSDVTSITAPTIGNNLTCQIPYQLESTTEQIYFCSRLKDSSKPASCITTDSTDQECLLGQYVLAQLVPGETLAYFIEVRSTRGPSCLSFYYYITNSNVAQILVQYSDITGSSTEQIGKASKVLFNGWHLTNFSFQPQINDYHIYFNLQTSENTNKSVFIALDEIKIIDGYCESDTVVTSTTTMDQTTQMTSQKVTSTTKESSVPWTQTFSTVTTSTVTTTQLSSETSLDLTNSTITVSSTTSKIPFRPLFQCDFTTTCFGKNMITLTNGSEFNPTSLSSNSEPPRVPTSDITSITRPTSNNQLCAIPYRPQLDDSNATTSWNMWFCYKNQCPLPNGQTAVCTSGFYGLISLDPSEKSKTVIDPLVPDVTMRDASGDQCLRFYYYFTVYDDYNWDQHIQLWIRPNNHSDIRYSIGNLTVNDMKYNGWHFHYITFKRQSSGDTLQFDFAVANNSQANNILTNRTIYFALDNIELYDYNCSFVNDQLPQTTTLLPVTTTRQEATPPLPIHDKPNLGLILSLSLGVGIPVVLLTVSGVLFYVRKRQDAKKLDFIEMDGSICEDDSNDDSISLSNAF</sequence>
<protein>
    <recommendedName>
        <fullName evidence="4">MAM domain-containing protein</fullName>
    </recommendedName>
</protein>
<gene>
    <name evidence="5" type="ORF">XAT740_LOCUS42403</name>
</gene>
<reference evidence="5" key="1">
    <citation type="submission" date="2021-02" db="EMBL/GenBank/DDBJ databases">
        <authorList>
            <person name="Nowell W R."/>
        </authorList>
    </citation>
    <scope>NUCLEOTIDE SEQUENCE</scope>
</reference>